<keyword evidence="2" id="KW-1185">Reference proteome</keyword>
<dbReference type="Proteomes" id="UP000651452">
    <property type="component" value="Unassembled WGS sequence"/>
</dbReference>
<name>A0A8H7J5B7_9PLEO</name>
<dbReference type="Gene3D" id="3.30.450.150">
    <property type="entry name" value="Haem-degrading domain"/>
    <property type="match status" value="1"/>
</dbReference>
<organism evidence="1 2">
    <name type="scientific">Ascochyta lentis</name>
    <dbReference type="NCBI Taxonomy" id="205686"/>
    <lineage>
        <taxon>Eukaryota</taxon>
        <taxon>Fungi</taxon>
        <taxon>Dikarya</taxon>
        <taxon>Ascomycota</taxon>
        <taxon>Pezizomycotina</taxon>
        <taxon>Dothideomycetes</taxon>
        <taxon>Pleosporomycetidae</taxon>
        <taxon>Pleosporales</taxon>
        <taxon>Pleosporineae</taxon>
        <taxon>Didymellaceae</taxon>
        <taxon>Ascochyta</taxon>
    </lineage>
</organism>
<protein>
    <recommendedName>
        <fullName evidence="3">DUF967 domain protein</fullName>
    </recommendedName>
</protein>
<comment type="caution">
    <text evidence="1">The sequence shown here is derived from an EMBL/GenBank/DDBJ whole genome shotgun (WGS) entry which is preliminary data.</text>
</comment>
<dbReference type="OrthoDB" id="2209940at2759"/>
<evidence type="ECO:0000313" key="1">
    <source>
        <dbReference type="EMBL" id="KAF9696913.1"/>
    </source>
</evidence>
<dbReference type="GO" id="GO:0072380">
    <property type="term" value="C:TRC complex"/>
    <property type="evidence" value="ECO:0007669"/>
    <property type="project" value="TreeGrafter"/>
</dbReference>
<proteinExistence type="predicted"/>
<dbReference type="PANTHER" id="PTHR28255">
    <property type="match status" value="1"/>
</dbReference>
<accession>A0A8H7J5B7</accession>
<dbReference type="InterPro" id="IPR038084">
    <property type="entry name" value="PduO/GlcC-like_sf"/>
</dbReference>
<dbReference type="PANTHER" id="PTHR28255:SF1">
    <property type="entry name" value="UPF0303 PROTEIN YBR137W"/>
    <property type="match status" value="1"/>
</dbReference>
<dbReference type="InterPro" id="IPR005624">
    <property type="entry name" value="PduO/GlcC-like"/>
</dbReference>
<dbReference type="SUPFAM" id="SSF143744">
    <property type="entry name" value="GlcG-like"/>
    <property type="match status" value="1"/>
</dbReference>
<reference evidence="1" key="1">
    <citation type="submission" date="2018-12" db="EMBL/GenBank/DDBJ databases">
        <authorList>
            <person name="Syme R.A."/>
            <person name="Farfan-Caceres L."/>
            <person name="Lichtenzveig J."/>
        </authorList>
    </citation>
    <scope>NUCLEOTIDE SEQUENCE</scope>
    <source>
        <strain evidence="1">Al4</strain>
    </source>
</reference>
<reference evidence="1" key="2">
    <citation type="submission" date="2020-09" db="EMBL/GenBank/DDBJ databases">
        <title>Reference genome assembly for Australian Ascochyta lentis isolate Al4.</title>
        <authorList>
            <person name="Lee R.C."/>
            <person name="Farfan-Caceres L.M."/>
            <person name="Debler J.W."/>
            <person name="Williams A.H."/>
            <person name="Henares B.M."/>
        </authorList>
    </citation>
    <scope>NUCLEOTIDE SEQUENCE</scope>
    <source>
        <strain evidence="1">Al4</strain>
    </source>
</reference>
<dbReference type="EMBL" id="RZGK01000008">
    <property type="protein sequence ID" value="KAF9696913.1"/>
    <property type="molecule type" value="Genomic_DNA"/>
</dbReference>
<sequence length="181" mass="19949">MATYDSIIPQFKPLSEAPRDTTAIAAQETTCTLPTWTSNTAFELGVALRTRLLTFDNPCVINISTISSPPHVLFHAVTHSNTTLDNEFWVARKRNAVVRWGCSTWLLQNRFQGDEEGFRVKMGLGDKAGEYAIHGGGVPVFVKGVEGVVAVVVVSGLKQWDDHQVVVEELAALRERLERVG</sequence>
<dbReference type="AlphaFoldDB" id="A0A8H7J5B7"/>
<gene>
    <name evidence="1" type="ORF">EKO04_004644</name>
</gene>
<dbReference type="GO" id="GO:0006620">
    <property type="term" value="P:post-translational protein targeting to endoplasmic reticulum membrane"/>
    <property type="evidence" value="ECO:0007669"/>
    <property type="project" value="TreeGrafter"/>
</dbReference>
<evidence type="ECO:0008006" key="3">
    <source>
        <dbReference type="Google" id="ProtNLM"/>
    </source>
</evidence>
<dbReference type="Pfam" id="PF03928">
    <property type="entry name" value="HbpS-like"/>
    <property type="match status" value="1"/>
</dbReference>
<dbReference type="InterPro" id="IPR010371">
    <property type="entry name" value="YBR137W-like"/>
</dbReference>
<evidence type="ECO:0000313" key="2">
    <source>
        <dbReference type="Proteomes" id="UP000651452"/>
    </source>
</evidence>